<keyword evidence="6" id="KW-0677">Repeat</keyword>
<dbReference type="Gene3D" id="3.40.50.11380">
    <property type="match status" value="1"/>
</dbReference>
<evidence type="ECO:0000313" key="11">
    <source>
        <dbReference type="Proteomes" id="UP000516057"/>
    </source>
</evidence>
<sequence>MDSVPGPLPDDAQACNTQGNNFLLAHRPEDAIRAYDHAIALSPDYVDPHFNRGNALLRLLRHEDALASFERAIALSPRLALAHYNRAAVLQGLNRMQEAAEGYRAVLEIEPQHAQARFNGGCIFLAQKQFEEAVECMDLVIAHAPQMPEAHNNKGIALLKLGKLRDAITCFSQALALRPQYAEAYTNRGNARIQLGHYPEALEDLGRAIQLQPHGAESRHLLGKLLSLTNRHEEAVQQLQWAHRQSPGLPALYGDLMGAKAACCSWQGMDHDVQQALHAVAEHGHAVEPFTLLGLADAPLRHKEAACTFVKEMLPASSALGSCMPREPGGKIRVGYFSADFRNHAVAYLIAELFEVHDRGRFEWFAFSVGPDAQDEMRQRVAAAFDHFIDVRERSDIDIARLSRELGIDIAVDLTGFTRHNRFGCFSFRCAPVQVSYLGYPGTTGADYMDYVIADKFVIPPPAQAHFTEKVVYLPHSYQVNDSQRKVSGRAFTRGEAGLPPDGFVFCCFNNNYKIMPSTFDGWMRILLAVEGSVLWLLEDNPAAARNLRREAQARGISAERLVFAPRMPMDEHLARHRLADLFLDTLPYNAHTTASDALWAGLPLLTCMGESFASRVAASLLCAVGLPELVTHTQAEFEARAIDLARDGVQLRGIRDRLHEQAPRSPLFDARRFARHIEAAYATMYERSCQGLPPDVIEVE</sequence>
<evidence type="ECO:0000313" key="10">
    <source>
        <dbReference type="EMBL" id="QNP61365.1"/>
    </source>
</evidence>
<comment type="pathway">
    <text evidence="1">Protein modification; protein glycosylation.</text>
</comment>
<evidence type="ECO:0000256" key="1">
    <source>
        <dbReference type="ARBA" id="ARBA00004922"/>
    </source>
</evidence>
<dbReference type="SUPFAM" id="SSF48452">
    <property type="entry name" value="TPR-like"/>
    <property type="match status" value="2"/>
</dbReference>
<dbReference type="Proteomes" id="UP000516057">
    <property type="component" value="Chromosome"/>
</dbReference>
<keyword evidence="4" id="KW-0328">Glycosyltransferase</keyword>
<dbReference type="Pfam" id="PF13844">
    <property type="entry name" value="Glyco_transf_41"/>
    <property type="match status" value="2"/>
</dbReference>
<evidence type="ECO:0000259" key="9">
    <source>
        <dbReference type="Pfam" id="PF13844"/>
    </source>
</evidence>
<dbReference type="Pfam" id="PF13432">
    <property type="entry name" value="TPR_16"/>
    <property type="match status" value="2"/>
</dbReference>
<dbReference type="InterPro" id="IPR029489">
    <property type="entry name" value="OGT/SEC/SPY_C"/>
</dbReference>
<dbReference type="KEGG" id="amon:H9L24_13625"/>
<accession>A0A7H0HLE9</accession>
<name>A0A7H0HLE9_9BURK</name>
<keyword evidence="5" id="KW-0808">Transferase</keyword>
<reference evidence="10 11" key="1">
    <citation type="submission" date="2020-08" db="EMBL/GenBank/DDBJ databases">
        <title>Genome sequence of Acidovorax monticola KACC 19171T.</title>
        <authorList>
            <person name="Hyun D.-W."/>
            <person name="Bae J.-W."/>
        </authorList>
    </citation>
    <scope>NUCLEOTIDE SEQUENCE [LARGE SCALE GENOMIC DNA]</scope>
    <source>
        <strain evidence="10 11">KACC 19171</strain>
    </source>
</reference>
<evidence type="ECO:0000256" key="5">
    <source>
        <dbReference type="ARBA" id="ARBA00022679"/>
    </source>
</evidence>
<dbReference type="InterPro" id="IPR019734">
    <property type="entry name" value="TPR_rpt"/>
</dbReference>
<dbReference type="SMART" id="SM00028">
    <property type="entry name" value="TPR"/>
    <property type="match status" value="7"/>
</dbReference>
<keyword evidence="11" id="KW-1185">Reference proteome</keyword>
<dbReference type="AlphaFoldDB" id="A0A7H0HLE9"/>
<dbReference type="Gene3D" id="1.25.40.10">
    <property type="entry name" value="Tetratricopeptide repeat domain"/>
    <property type="match status" value="3"/>
</dbReference>
<evidence type="ECO:0000256" key="3">
    <source>
        <dbReference type="ARBA" id="ARBA00011970"/>
    </source>
</evidence>
<dbReference type="EMBL" id="CP060790">
    <property type="protein sequence ID" value="QNP61365.1"/>
    <property type="molecule type" value="Genomic_DNA"/>
</dbReference>
<evidence type="ECO:0000256" key="2">
    <source>
        <dbReference type="ARBA" id="ARBA00005386"/>
    </source>
</evidence>
<dbReference type="PANTHER" id="PTHR44998:SF1">
    <property type="entry name" value="UDP-N-ACETYLGLUCOSAMINE--PEPTIDE N-ACETYLGLUCOSAMINYLTRANSFERASE 110 KDA SUBUNIT"/>
    <property type="match status" value="1"/>
</dbReference>
<dbReference type="Pfam" id="PF13414">
    <property type="entry name" value="TPR_11"/>
    <property type="match status" value="1"/>
</dbReference>
<organism evidence="10 11">
    <name type="scientific">Paenacidovorax monticola</name>
    <dbReference type="NCBI Taxonomy" id="1926868"/>
    <lineage>
        <taxon>Bacteria</taxon>
        <taxon>Pseudomonadati</taxon>
        <taxon>Pseudomonadota</taxon>
        <taxon>Betaproteobacteria</taxon>
        <taxon>Burkholderiales</taxon>
        <taxon>Comamonadaceae</taxon>
        <taxon>Paenacidovorax</taxon>
    </lineage>
</organism>
<evidence type="ECO:0000256" key="8">
    <source>
        <dbReference type="PROSITE-ProRule" id="PRU00339"/>
    </source>
</evidence>
<dbReference type="EC" id="2.4.1.255" evidence="3"/>
<feature type="domain" description="O-GlcNAc transferase C-terminal" evidence="9">
    <location>
        <begin position="328"/>
        <end position="485"/>
    </location>
</feature>
<dbReference type="PROSITE" id="PS50293">
    <property type="entry name" value="TPR_REGION"/>
    <property type="match status" value="1"/>
</dbReference>
<evidence type="ECO:0000256" key="4">
    <source>
        <dbReference type="ARBA" id="ARBA00022676"/>
    </source>
</evidence>
<feature type="repeat" description="TPR" evidence="8">
    <location>
        <begin position="148"/>
        <end position="181"/>
    </location>
</feature>
<feature type="domain" description="O-GlcNAc transferase C-terminal" evidence="9">
    <location>
        <begin position="493"/>
        <end position="677"/>
    </location>
</feature>
<comment type="similarity">
    <text evidence="2">Belongs to the glycosyltransferase 41 family. O-GlcNAc transferase subfamily.</text>
</comment>
<dbReference type="PANTHER" id="PTHR44998">
    <property type="match status" value="1"/>
</dbReference>
<protein>
    <recommendedName>
        <fullName evidence="3">protein O-GlcNAc transferase</fullName>
        <ecNumber evidence="3">2.4.1.255</ecNumber>
    </recommendedName>
</protein>
<dbReference type="GO" id="GO:0097363">
    <property type="term" value="F:protein O-acetylglucosaminyltransferase activity"/>
    <property type="evidence" value="ECO:0007669"/>
    <property type="project" value="UniProtKB-EC"/>
</dbReference>
<evidence type="ECO:0000256" key="7">
    <source>
        <dbReference type="ARBA" id="ARBA00022803"/>
    </source>
</evidence>
<evidence type="ECO:0000256" key="6">
    <source>
        <dbReference type="ARBA" id="ARBA00022737"/>
    </source>
</evidence>
<proteinExistence type="inferred from homology"/>
<feature type="repeat" description="TPR" evidence="8">
    <location>
        <begin position="182"/>
        <end position="215"/>
    </location>
</feature>
<feature type="repeat" description="TPR" evidence="8">
    <location>
        <begin position="46"/>
        <end position="79"/>
    </location>
</feature>
<dbReference type="InterPro" id="IPR011990">
    <property type="entry name" value="TPR-like_helical_dom_sf"/>
</dbReference>
<feature type="repeat" description="TPR" evidence="8">
    <location>
        <begin position="80"/>
        <end position="113"/>
    </location>
</feature>
<gene>
    <name evidence="10" type="ORF">H9L24_13625</name>
</gene>
<keyword evidence="7 8" id="KW-0802">TPR repeat</keyword>
<dbReference type="PROSITE" id="PS50005">
    <property type="entry name" value="TPR"/>
    <property type="match status" value="4"/>
</dbReference>
<dbReference type="Gene3D" id="3.40.50.2000">
    <property type="entry name" value="Glycogen Phosphorylase B"/>
    <property type="match status" value="1"/>
</dbReference>